<reference evidence="2 3" key="1">
    <citation type="submission" date="2019-02" db="EMBL/GenBank/DDBJ databases">
        <title>Deep-cultivation of Planctomycetes and their phenomic and genomic characterization uncovers novel biology.</title>
        <authorList>
            <person name="Wiegand S."/>
            <person name="Jogler M."/>
            <person name="Boedeker C."/>
            <person name="Pinto D."/>
            <person name="Vollmers J."/>
            <person name="Rivas-Marin E."/>
            <person name="Kohn T."/>
            <person name="Peeters S.H."/>
            <person name="Heuer A."/>
            <person name="Rast P."/>
            <person name="Oberbeckmann S."/>
            <person name="Bunk B."/>
            <person name="Jeske O."/>
            <person name="Meyerdierks A."/>
            <person name="Storesund J.E."/>
            <person name="Kallscheuer N."/>
            <person name="Luecker S."/>
            <person name="Lage O.M."/>
            <person name="Pohl T."/>
            <person name="Merkel B.J."/>
            <person name="Hornburger P."/>
            <person name="Mueller R.-W."/>
            <person name="Bruemmer F."/>
            <person name="Labrenz M."/>
            <person name="Spormann A.M."/>
            <person name="Op den Camp H."/>
            <person name="Overmann J."/>
            <person name="Amann R."/>
            <person name="Jetten M.S.M."/>
            <person name="Mascher T."/>
            <person name="Medema M.H."/>
            <person name="Devos D.P."/>
            <person name="Kaster A.-K."/>
            <person name="Ovreas L."/>
            <person name="Rohde M."/>
            <person name="Galperin M.Y."/>
            <person name="Jogler C."/>
        </authorList>
    </citation>
    <scope>NUCLEOTIDE SEQUENCE [LARGE SCALE GENOMIC DNA]</scope>
    <source>
        <strain evidence="2 3">Pla133</strain>
    </source>
</reference>
<dbReference type="PANTHER" id="PTHR42782">
    <property type="entry name" value="SI:CH73-314G15.3"/>
    <property type="match status" value="1"/>
</dbReference>
<feature type="compositionally biased region" description="Basic and acidic residues" evidence="1">
    <location>
        <begin position="37"/>
        <end position="48"/>
    </location>
</feature>
<evidence type="ECO:0000256" key="1">
    <source>
        <dbReference type="SAM" id="MobiDB-lite"/>
    </source>
</evidence>
<evidence type="ECO:0000313" key="3">
    <source>
        <dbReference type="Proteomes" id="UP000316921"/>
    </source>
</evidence>
<gene>
    <name evidence="2" type="ORF">Pla133_28710</name>
</gene>
<dbReference type="PANTHER" id="PTHR42782:SF2">
    <property type="entry name" value="3-OXOACYL-[ACYL-CARRIER-PROTEIN] SYNTHASE-LIKE PROTEIN"/>
    <property type="match status" value="1"/>
</dbReference>
<dbReference type="Pfam" id="PF04305">
    <property type="entry name" value="DUF455"/>
    <property type="match status" value="1"/>
</dbReference>
<dbReference type="InterPro" id="IPR009078">
    <property type="entry name" value="Ferritin-like_SF"/>
</dbReference>
<dbReference type="Proteomes" id="UP000316921">
    <property type="component" value="Chromosome"/>
</dbReference>
<sequence length="272" mass="30025">MDPGDGAPRAGSLERWCQDLVLEPELERKLAFARPPRVGEVDPPERRLAGPGRPGPGPEDRGARRSVRPGSLADPRARARLLHTFLHHEIQAAELMAWAVLAFPTSPPRFRRGLAAIAFEELGHARLLAAQIERLGARIGEFPLRDWFWERVPSCATPAQFVSLMGVGLEGANLDHAEAWAQRLRSVGDEASAQVQERIGRDEIAHVRFAARWLERFEGAADFETWRGQLPAPLTPAVLRGKRLALAARSAAGLDRNFSQALDQWIDVAPCS</sequence>
<feature type="region of interest" description="Disordered" evidence="1">
    <location>
        <begin position="32"/>
        <end position="71"/>
    </location>
</feature>
<dbReference type="AlphaFoldDB" id="A0A518BLC6"/>
<keyword evidence="3" id="KW-1185">Reference proteome</keyword>
<accession>A0A518BLC6</accession>
<dbReference type="EMBL" id="CP036287">
    <property type="protein sequence ID" value="QDU67782.1"/>
    <property type="molecule type" value="Genomic_DNA"/>
</dbReference>
<protein>
    <recommendedName>
        <fullName evidence="4">DUF455 family protein</fullName>
    </recommendedName>
</protein>
<proteinExistence type="predicted"/>
<dbReference type="SUPFAM" id="SSF47240">
    <property type="entry name" value="Ferritin-like"/>
    <property type="match status" value="1"/>
</dbReference>
<dbReference type="CDD" id="cd00657">
    <property type="entry name" value="Ferritin_like"/>
    <property type="match status" value="1"/>
</dbReference>
<dbReference type="KEGG" id="pbap:Pla133_28710"/>
<dbReference type="InterPro" id="IPR007402">
    <property type="entry name" value="DUF455"/>
</dbReference>
<evidence type="ECO:0000313" key="2">
    <source>
        <dbReference type="EMBL" id="QDU67782.1"/>
    </source>
</evidence>
<organism evidence="2 3">
    <name type="scientific">Engelhardtia mirabilis</name>
    <dbReference type="NCBI Taxonomy" id="2528011"/>
    <lineage>
        <taxon>Bacteria</taxon>
        <taxon>Pseudomonadati</taxon>
        <taxon>Planctomycetota</taxon>
        <taxon>Planctomycetia</taxon>
        <taxon>Planctomycetia incertae sedis</taxon>
        <taxon>Engelhardtia</taxon>
    </lineage>
</organism>
<dbReference type="RefSeq" id="WP_145066244.1">
    <property type="nucleotide sequence ID" value="NZ_CP036287.1"/>
</dbReference>
<evidence type="ECO:0008006" key="4">
    <source>
        <dbReference type="Google" id="ProtNLM"/>
    </source>
</evidence>
<name>A0A518BLC6_9BACT</name>